<feature type="domain" description="AB hydrolase-1" evidence="1">
    <location>
        <begin position="173"/>
        <end position="243"/>
    </location>
</feature>
<dbReference type="InterPro" id="IPR050471">
    <property type="entry name" value="AB_hydrolase"/>
</dbReference>
<dbReference type="PRINTS" id="PR00111">
    <property type="entry name" value="ABHYDROLASE"/>
</dbReference>
<feature type="domain" description="AB hydrolase-1" evidence="1">
    <location>
        <begin position="23"/>
        <end position="141"/>
    </location>
</feature>
<keyword evidence="2" id="KW-0378">Hydrolase</keyword>
<accession>A0A918GST8</accession>
<evidence type="ECO:0000313" key="3">
    <source>
        <dbReference type="Proteomes" id="UP000660680"/>
    </source>
</evidence>
<dbReference type="Proteomes" id="UP000660680">
    <property type="component" value="Unassembled WGS sequence"/>
</dbReference>
<organism evidence="2 3">
    <name type="scientific">Actinokineospora fastidiosa</name>
    <dbReference type="NCBI Taxonomy" id="1816"/>
    <lineage>
        <taxon>Bacteria</taxon>
        <taxon>Bacillati</taxon>
        <taxon>Actinomycetota</taxon>
        <taxon>Actinomycetes</taxon>
        <taxon>Pseudonocardiales</taxon>
        <taxon>Pseudonocardiaceae</taxon>
        <taxon>Actinokineospora</taxon>
    </lineage>
</organism>
<dbReference type="GO" id="GO:0046503">
    <property type="term" value="P:glycerolipid catabolic process"/>
    <property type="evidence" value="ECO:0007669"/>
    <property type="project" value="TreeGrafter"/>
</dbReference>
<dbReference type="Pfam" id="PF00561">
    <property type="entry name" value="Abhydrolase_1"/>
    <property type="match status" value="2"/>
</dbReference>
<protein>
    <submittedName>
        <fullName evidence="2">Alpha/beta hydrolase</fullName>
    </submittedName>
</protein>
<reference evidence="2" key="2">
    <citation type="submission" date="2020-09" db="EMBL/GenBank/DDBJ databases">
        <authorList>
            <person name="Sun Q."/>
            <person name="Ohkuma M."/>
        </authorList>
    </citation>
    <scope>NUCLEOTIDE SEQUENCE</scope>
    <source>
        <strain evidence="2">JCM 3276</strain>
    </source>
</reference>
<dbReference type="PANTHER" id="PTHR43433">
    <property type="entry name" value="HYDROLASE, ALPHA/BETA FOLD FAMILY PROTEIN"/>
    <property type="match status" value="1"/>
</dbReference>
<dbReference type="PANTHER" id="PTHR43433:SF5">
    <property type="entry name" value="AB HYDROLASE-1 DOMAIN-CONTAINING PROTEIN"/>
    <property type="match status" value="1"/>
</dbReference>
<keyword evidence="3" id="KW-1185">Reference proteome</keyword>
<dbReference type="GO" id="GO:0004806">
    <property type="term" value="F:triacylglycerol lipase activity"/>
    <property type="evidence" value="ECO:0007669"/>
    <property type="project" value="TreeGrafter"/>
</dbReference>
<evidence type="ECO:0000259" key="1">
    <source>
        <dbReference type="Pfam" id="PF00561"/>
    </source>
</evidence>
<dbReference type="EMBL" id="BMRB01000009">
    <property type="protein sequence ID" value="GGS58104.1"/>
    <property type="molecule type" value="Genomic_DNA"/>
</dbReference>
<dbReference type="SUPFAM" id="SSF53474">
    <property type="entry name" value="alpha/beta-Hydrolases"/>
    <property type="match status" value="1"/>
</dbReference>
<gene>
    <name evidence="2" type="ORF">GCM10010171_61490</name>
</gene>
<reference evidence="2" key="1">
    <citation type="journal article" date="2014" name="Int. J. Syst. Evol. Microbiol.">
        <title>Complete genome sequence of Corynebacterium casei LMG S-19264T (=DSM 44701T), isolated from a smear-ripened cheese.</title>
        <authorList>
            <consortium name="US DOE Joint Genome Institute (JGI-PGF)"/>
            <person name="Walter F."/>
            <person name="Albersmeier A."/>
            <person name="Kalinowski J."/>
            <person name="Ruckert C."/>
        </authorList>
    </citation>
    <scope>NUCLEOTIDE SEQUENCE</scope>
    <source>
        <strain evidence="2">JCM 3276</strain>
    </source>
</reference>
<comment type="caution">
    <text evidence="2">The sequence shown here is derived from an EMBL/GenBank/DDBJ whole genome shotgun (WGS) entry which is preliminary data.</text>
</comment>
<evidence type="ECO:0000313" key="2">
    <source>
        <dbReference type="EMBL" id="GGS58104.1"/>
    </source>
</evidence>
<dbReference type="Gene3D" id="3.40.50.1820">
    <property type="entry name" value="alpha/beta hydrolase"/>
    <property type="match status" value="1"/>
</dbReference>
<sequence>MNGHAHATDGTPIAYQVRGDGCPLLLLAGQANNHTWWDPIRADFHGTHATITMDWRGTGDSGRPRSAYSTPGFADDAIAVLDALGVESADVYGTSMGGRVAQWIAINHPGRVRRLVLGCTSPGGPRAHERTKAVRRTLALPDAAARREALEDMMYSPRWRAAHPGPRTTMGDPTMPPHASRGHLAASDGHDARDALHRVAAPTLILHGSDDVMTPAANAPLLAELIPDARFHVFPGARHAYFEECRPHASDLVADFITI</sequence>
<dbReference type="InterPro" id="IPR029058">
    <property type="entry name" value="AB_hydrolase_fold"/>
</dbReference>
<dbReference type="RefSeq" id="WP_189214112.1">
    <property type="nucleotide sequence ID" value="NZ_BMRB01000009.1"/>
</dbReference>
<dbReference type="AlphaFoldDB" id="A0A918GST8"/>
<dbReference type="InterPro" id="IPR000073">
    <property type="entry name" value="AB_hydrolase_1"/>
</dbReference>
<name>A0A918GST8_9PSEU</name>
<proteinExistence type="predicted"/>